<evidence type="ECO:0000313" key="2">
    <source>
        <dbReference type="EMBL" id="CAA9455320.1"/>
    </source>
</evidence>
<sequence length="39" mass="4342">CTSTAPSRSRHSPSPLPSELYPRKRARPSIGIIHIQRST</sequence>
<accession>A0A6J4QWA4</accession>
<feature type="non-terminal residue" evidence="2">
    <location>
        <position position="1"/>
    </location>
</feature>
<feature type="region of interest" description="Disordered" evidence="1">
    <location>
        <begin position="1"/>
        <end position="39"/>
    </location>
</feature>
<proteinExistence type="predicted"/>
<organism evidence="2">
    <name type="scientific">uncultured Rubrobacteraceae bacterium</name>
    <dbReference type="NCBI Taxonomy" id="349277"/>
    <lineage>
        <taxon>Bacteria</taxon>
        <taxon>Bacillati</taxon>
        <taxon>Actinomycetota</taxon>
        <taxon>Rubrobacteria</taxon>
        <taxon>Rubrobacterales</taxon>
        <taxon>Rubrobacteraceae</taxon>
        <taxon>environmental samples</taxon>
    </lineage>
</organism>
<feature type="non-terminal residue" evidence="2">
    <location>
        <position position="39"/>
    </location>
</feature>
<dbReference type="AlphaFoldDB" id="A0A6J4QWA4"/>
<reference evidence="2" key="1">
    <citation type="submission" date="2020-02" db="EMBL/GenBank/DDBJ databases">
        <authorList>
            <person name="Meier V. D."/>
        </authorList>
    </citation>
    <scope>NUCLEOTIDE SEQUENCE</scope>
    <source>
        <strain evidence="2">AVDCRST_MAG14</strain>
    </source>
</reference>
<dbReference type="EMBL" id="CADCVG010000062">
    <property type="protein sequence ID" value="CAA9455320.1"/>
    <property type="molecule type" value="Genomic_DNA"/>
</dbReference>
<evidence type="ECO:0000256" key="1">
    <source>
        <dbReference type="SAM" id="MobiDB-lite"/>
    </source>
</evidence>
<protein>
    <submittedName>
        <fullName evidence="2">Uncharacterized protein</fullName>
    </submittedName>
</protein>
<name>A0A6J4QWA4_9ACTN</name>
<gene>
    <name evidence="2" type="ORF">AVDCRST_MAG14-1526</name>
</gene>